<proteinExistence type="predicted"/>
<dbReference type="STRING" id="1745343.A0A2J6QPN0"/>
<feature type="region of interest" description="Disordered" evidence="1">
    <location>
        <begin position="1"/>
        <end position="68"/>
    </location>
</feature>
<keyword evidence="3" id="KW-1185">Reference proteome</keyword>
<dbReference type="OrthoDB" id="2980193at2759"/>
<evidence type="ECO:0000313" key="3">
    <source>
        <dbReference type="Proteomes" id="UP000235672"/>
    </source>
</evidence>
<evidence type="ECO:0000256" key="1">
    <source>
        <dbReference type="SAM" id="MobiDB-lite"/>
    </source>
</evidence>
<dbReference type="PANTHER" id="PTHR46224">
    <property type="entry name" value="ANKYRIN REPEAT FAMILY PROTEIN"/>
    <property type="match status" value="1"/>
</dbReference>
<dbReference type="Proteomes" id="UP000235672">
    <property type="component" value="Unassembled WGS sequence"/>
</dbReference>
<organism evidence="2 3">
    <name type="scientific">Hyaloscypha hepaticicola</name>
    <dbReference type="NCBI Taxonomy" id="2082293"/>
    <lineage>
        <taxon>Eukaryota</taxon>
        <taxon>Fungi</taxon>
        <taxon>Dikarya</taxon>
        <taxon>Ascomycota</taxon>
        <taxon>Pezizomycotina</taxon>
        <taxon>Leotiomycetes</taxon>
        <taxon>Helotiales</taxon>
        <taxon>Hyaloscyphaceae</taxon>
        <taxon>Hyaloscypha</taxon>
    </lineage>
</organism>
<dbReference type="Gene3D" id="1.25.40.20">
    <property type="entry name" value="Ankyrin repeat-containing domain"/>
    <property type="match status" value="2"/>
</dbReference>
<reference evidence="2 3" key="1">
    <citation type="submission" date="2016-05" db="EMBL/GenBank/DDBJ databases">
        <title>A degradative enzymes factory behind the ericoid mycorrhizal symbiosis.</title>
        <authorList>
            <consortium name="DOE Joint Genome Institute"/>
            <person name="Martino E."/>
            <person name="Morin E."/>
            <person name="Grelet G."/>
            <person name="Kuo A."/>
            <person name="Kohler A."/>
            <person name="Daghino S."/>
            <person name="Barry K."/>
            <person name="Choi C."/>
            <person name="Cichocki N."/>
            <person name="Clum A."/>
            <person name="Copeland A."/>
            <person name="Hainaut M."/>
            <person name="Haridas S."/>
            <person name="Labutti K."/>
            <person name="Lindquist E."/>
            <person name="Lipzen A."/>
            <person name="Khouja H.-R."/>
            <person name="Murat C."/>
            <person name="Ohm R."/>
            <person name="Olson A."/>
            <person name="Spatafora J."/>
            <person name="Veneault-Fourrey C."/>
            <person name="Henrissat B."/>
            <person name="Grigoriev I."/>
            <person name="Martin F."/>
            <person name="Perotto S."/>
        </authorList>
    </citation>
    <scope>NUCLEOTIDE SEQUENCE [LARGE SCALE GENOMIC DNA]</scope>
    <source>
        <strain evidence="2 3">UAMH 7357</strain>
    </source>
</reference>
<accession>A0A2J6QPN0</accession>
<dbReference type="AlphaFoldDB" id="A0A2J6QPN0"/>
<name>A0A2J6QPN0_9HELO</name>
<dbReference type="SUPFAM" id="SSF48403">
    <property type="entry name" value="Ankyrin repeat"/>
    <property type="match status" value="1"/>
</dbReference>
<dbReference type="SMART" id="SM00248">
    <property type="entry name" value="ANK"/>
    <property type="match status" value="5"/>
</dbReference>
<dbReference type="InterPro" id="IPR051616">
    <property type="entry name" value="Cul2-RING_E3_ligase_SR"/>
</dbReference>
<dbReference type="InterPro" id="IPR002110">
    <property type="entry name" value="Ankyrin_rpt"/>
</dbReference>
<dbReference type="PANTHER" id="PTHR46224:SF64">
    <property type="entry name" value="IQ MOTIF AND ANKYRIN REPEAT DOMAIN-CONTAINING PROTEIN 1"/>
    <property type="match status" value="1"/>
</dbReference>
<dbReference type="InterPro" id="IPR036770">
    <property type="entry name" value="Ankyrin_rpt-contain_sf"/>
</dbReference>
<sequence length="621" mass="69352">MASPSASSATLSLEPCDEDVTMDLDDPRAPENENEDDNCALLNEYNNHQKESSSPSLSSSKEAVSIPESQPNSCLLRRIFSDGSLYILPDHYTNPKCVGNPESLSPSMRAASDPAPGVLKAVLSDGIDVYNNRVNTYLATRRQMPLPEPQCAQGFDFPISDMTSEFGPNSLRVSCGSPVGITTPLMEAIRAGLSNNVLTLLEAGANPNGVPLQVMEDYAAFFLRFRPMIPSSMGDEGDVASRDLLLKCTDLPQISILTWEEIEDRFWDGMAPFWCEEAFTPTRFYHHGESMPSLVEAARSGTINMFDMLLEAGADASFWMSPHFFVPDPPTESSLSVSSPLHAALQSRNNDMLKYLLDIDFDPNVMPLSNPTRCFTPLMATVIHSEAFNKQAFDLLCSYPETNSEVRTPVYGVHLLHFAVAALNLDMLKHVASKIPLRNAGATALGHTLLHIACMPADALEVQRHSEIIYKSIHETRDLHARNDPYAHCAPDRGRDSVFDESRFEHQTSVVKFLWDHGIDGVEQRDVHGNTPLHYLVGCRSVNQELLTWWLEKAGVNAIWRECSNNYEATPEEMYRAGKKAKRDGANGWRPWFARSWTKERVKRKQKIWKDLLGDNAMTRL</sequence>
<dbReference type="EMBL" id="KZ613464">
    <property type="protein sequence ID" value="PMD28226.1"/>
    <property type="molecule type" value="Genomic_DNA"/>
</dbReference>
<evidence type="ECO:0000313" key="2">
    <source>
        <dbReference type="EMBL" id="PMD28226.1"/>
    </source>
</evidence>
<protein>
    <submittedName>
        <fullName evidence="2">Ankyrin</fullName>
    </submittedName>
</protein>
<gene>
    <name evidence="2" type="ORF">NA56DRAFT_639893</name>
</gene>
<feature type="compositionally biased region" description="Acidic residues" evidence="1">
    <location>
        <begin position="15"/>
        <end position="24"/>
    </location>
</feature>